<keyword evidence="1" id="KW-0489">Methyltransferase</keyword>
<accession>A0AAD5VRH1</accession>
<evidence type="ECO:0000313" key="7">
    <source>
        <dbReference type="Proteomes" id="UP001213000"/>
    </source>
</evidence>
<comment type="caution">
    <text evidence="6">The sequence shown here is derived from an EMBL/GenBank/DDBJ whole genome shotgun (WGS) entry which is preliminary data.</text>
</comment>
<dbReference type="PANTHER" id="PTHR43712">
    <property type="entry name" value="PUTATIVE (AFU_ORTHOLOGUE AFUA_4G14580)-RELATED"/>
    <property type="match status" value="1"/>
</dbReference>
<evidence type="ECO:0000256" key="1">
    <source>
        <dbReference type="ARBA" id="ARBA00022603"/>
    </source>
</evidence>
<dbReference type="AlphaFoldDB" id="A0AAD5VRH1"/>
<dbReference type="GO" id="GO:0032259">
    <property type="term" value="P:methylation"/>
    <property type="evidence" value="ECO:0007669"/>
    <property type="project" value="UniProtKB-KW"/>
</dbReference>
<proteinExistence type="predicted"/>
<dbReference type="Gene3D" id="1.10.10.10">
    <property type="entry name" value="Winged helix-like DNA-binding domain superfamily/Winged helix DNA-binding domain"/>
    <property type="match status" value="1"/>
</dbReference>
<gene>
    <name evidence="6" type="ORF">NP233_g7635</name>
</gene>
<dbReference type="InterPro" id="IPR036388">
    <property type="entry name" value="WH-like_DNA-bd_sf"/>
</dbReference>
<evidence type="ECO:0000259" key="5">
    <source>
        <dbReference type="Pfam" id="PF08100"/>
    </source>
</evidence>
<dbReference type="InterPro" id="IPR016461">
    <property type="entry name" value="COMT-like"/>
</dbReference>
<dbReference type="InterPro" id="IPR029063">
    <property type="entry name" value="SAM-dependent_MTases_sf"/>
</dbReference>
<dbReference type="InterPro" id="IPR012967">
    <property type="entry name" value="COMT_dimerisation"/>
</dbReference>
<protein>
    <recommendedName>
        <fullName evidence="8">S-adenosyl-L-methionine-dependent methyltransferase</fullName>
    </recommendedName>
</protein>
<feature type="domain" description="O-methyltransferase C-terminal" evidence="4">
    <location>
        <begin position="233"/>
        <end position="379"/>
    </location>
</feature>
<dbReference type="PANTHER" id="PTHR43712:SF2">
    <property type="entry name" value="O-METHYLTRANSFERASE CICE"/>
    <property type="match status" value="1"/>
</dbReference>
<organism evidence="6 7">
    <name type="scientific">Leucocoprinus birnbaumii</name>
    <dbReference type="NCBI Taxonomy" id="56174"/>
    <lineage>
        <taxon>Eukaryota</taxon>
        <taxon>Fungi</taxon>
        <taxon>Dikarya</taxon>
        <taxon>Basidiomycota</taxon>
        <taxon>Agaricomycotina</taxon>
        <taxon>Agaricomycetes</taxon>
        <taxon>Agaricomycetidae</taxon>
        <taxon>Agaricales</taxon>
        <taxon>Agaricineae</taxon>
        <taxon>Agaricaceae</taxon>
        <taxon>Leucocoprinus</taxon>
    </lineage>
</organism>
<dbReference type="EMBL" id="JANIEX010000572">
    <property type="protein sequence ID" value="KAJ3565432.1"/>
    <property type="molecule type" value="Genomic_DNA"/>
</dbReference>
<dbReference type="PROSITE" id="PS51683">
    <property type="entry name" value="SAM_OMT_II"/>
    <property type="match status" value="1"/>
</dbReference>
<dbReference type="Pfam" id="PF00891">
    <property type="entry name" value="Methyltransf_2"/>
    <property type="match status" value="1"/>
</dbReference>
<evidence type="ECO:0000256" key="3">
    <source>
        <dbReference type="ARBA" id="ARBA00022691"/>
    </source>
</evidence>
<dbReference type="SUPFAM" id="SSF53335">
    <property type="entry name" value="S-adenosyl-L-methionine-dependent methyltransferases"/>
    <property type="match status" value="1"/>
</dbReference>
<dbReference type="SUPFAM" id="SSF46785">
    <property type="entry name" value="Winged helix' DNA-binding domain"/>
    <property type="match status" value="1"/>
</dbReference>
<dbReference type="InterPro" id="IPR036390">
    <property type="entry name" value="WH_DNA-bd_sf"/>
</dbReference>
<dbReference type="GO" id="GO:0008171">
    <property type="term" value="F:O-methyltransferase activity"/>
    <property type="evidence" value="ECO:0007669"/>
    <property type="project" value="InterPro"/>
</dbReference>
<evidence type="ECO:0008006" key="8">
    <source>
        <dbReference type="Google" id="ProtNLM"/>
    </source>
</evidence>
<evidence type="ECO:0000313" key="6">
    <source>
        <dbReference type="EMBL" id="KAJ3565432.1"/>
    </source>
</evidence>
<keyword evidence="7" id="KW-1185">Reference proteome</keyword>
<feature type="domain" description="O-methyltransferase dimerisation" evidence="5">
    <location>
        <begin position="78"/>
        <end position="157"/>
    </location>
</feature>
<name>A0AAD5VRH1_9AGAR</name>
<dbReference type="InterPro" id="IPR001077">
    <property type="entry name" value="COMT_C"/>
</dbReference>
<reference evidence="6" key="1">
    <citation type="submission" date="2022-07" db="EMBL/GenBank/DDBJ databases">
        <title>Genome Sequence of Leucocoprinus birnbaumii.</title>
        <authorList>
            <person name="Buettner E."/>
        </authorList>
    </citation>
    <scope>NUCLEOTIDE SEQUENCE</scope>
    <source>
        <strain evidence="6">VT141</strain>
    </source>
</reference>
<dbReference type="Pfam" id="PF08100">
    <property type="entry name" value="Dimerisation"/>
    <property type="match status" value="1"/>
</dbReference>
<dbReference type="Gene3D" id="3.40.50.150">
    <property type="entry name" value="Vaccinia Virus protein VP39"/>
    <property type="match status" value="1"/>
</dbReference>
<dbReference type="Proteomes" id="UP001213000">
    <property type="component" value="Unassembled WGS sequence"/>
</dbReference>
<dbReference type="GO" id="GO:0046983">
    <property type="term" value="F:protein dimerization activity"/>
    <property type="evidence" value="ECO:0007669"/>
    <property type="project" value="InterPro"/>
</dbReference>
<keyword evidence="3" id="KW-0949">S-adenosyl-L-methionine</keyword>
<evidence type="ECO:0000256" key="2">
    <source>
        <dbReference type="ARBA" id="ARBA00022679"/>
    </source>
</evidence>
<keyword evidence="2" id="KW-0808">Transferase</keyword>
<evidence type="ECO:0000259" key="4">
    <source>
        <dbReference type="Pfam" id="PF00891"/>
    </source>
</evidence>
<sequence>MSTEPLSALLEIINTRTEELKKLLTHNGVEFPSLDVAVPTEPTALNQEDRATELSEVIVAAASQLINTVRDPKETIWENVTSMYMTTSLAFVVEVDIPEVLNEAPDNKLHVDDIAAAVNCNASHVARILRYLASRHVFKEIIPDVFSNNRISSTLIKANGKNVAQLKENPLEKWSNSGVAAMAGVVGGEGIQWCSGLLEFLKTSGKAGLSPFNIAADTDKSLWEWYEEPQNAWRSRRFAALMQGRTSFTKEEIIQNAYEWERLGSDDVVVDVGGSVGALTFAIAKKFPGPRFVLQDLPTVINRAKMFWRENSPETVSSGRLTLQVHNFFDPQPVKGAAVYFMANVLHDWPDEKCLAILRNIREAAAPSSKLILLENGVAYACEDPRDYGFTFERRGAPWPLIPNLGKGGGPALTAQDMQMLNLFNGEERNVRKLIQLGKETGWKLVSIKTEILSAFVFSAI</sequence>